<dbReference type="EMBL" id="MU394356">
    <property type="protein sequence ID" value="KAI6083209.1"/>
    <property type="molecule type" value="Genomic_DNA"/>
</dbReference>
<evidence type="ECO:0000313" key="2">
    <source>
        <dbReference type="Proteomes" id="UP001497680"/>
    </source>
</evidence>
<sequence length="644" mass="70035">MNKLQIYKSRLSSRFLGPLLYQFPSLNRPNFLLQQRFFTMQDSRPTPRNRRGRGGSRGGRPQQGQRNQHNESEELGPAMNSSRQFGSQKPLRNRDANGADHLGSSSTSNATPSVHKAALTIAVPTDTPLFSDLGAENLVNPVLLQTISEDLKFSHMTPVQAATIRPLLKDSSDVLAQAKTGTGKTVAFLLPAIQKMINRNANRRGNSVSLLVISPTRELAMQIAEEARALLQRLKQYKVCIAIGGTNKTSEERRILQGCDILIGTPGRLYDHLGGEDKRIAGMLQNLDTLVLDEADRLLDMGFLDSLKKIIACLPDKAATGRQGMLFSATVPEYVSKVAQIALSKNYKYISTIAEGELNTHERVPQHLVVVPTFSDMAAGLLGAIRQELALAGPDAFKVIVFAPAARLVDFYTEVLQKVPGLPMVAAIHSRMTQSKRSKITDDFRQAQSCILVATDVIARGMDFPSVTNVFQVGIPSDKESYVHRLGRTGRAGAEGRGTFIVTSHESFFPKYTLKNITFEESAADLGARDDVLRIAQSMDADTHARVYQGWLGFYKSHLKALHWDNARLVQEANSFALQGLGAPEVPTLEKSTVGKMGLKGVKGLVIGPGASKHGRGGGGGGHDGGGGGGGYSQALKRRRNDNF</sequence>
<comment type="caution">
    <text evidence="1">The sequence shown here is derived from an EMBL/GenBank/DDBJ whole genome shotgun (WGS) entry which is preliminary data.</text>
</comment>
<protein>
    <submittedName>
        <fullName evidence="1">DEAD-domain-containing protein</fullName>
    </submittedName>
</protein>
<reference evidence="1 2" key="1">
    <citation type="journal article" date="2022" name="New Phytol.">
        <title>Ecological generalism drives hyperdiversity of secondary metabolite gene clusters in xylarialean endophytes.</title>
        <authorList>
            <person name="Franco M.E.E."/>
            <person name="Wisecaver J.H."/>
            <person name="Arnold A.E."/>
            <person name="Ju Y.M."/>
            <person name="Slot J.C."/>
            <person name="Ahrendt S."/>
            <person name="Moore L.P."/>
            <person name="Eastman K.E."/>
            <person name="Scott K."/>
            <person name="Konkel Z."/>
            <person name="Mondo S.J."/>
            <person name="Kuo A."/>
            <person name="Hayes R.D."/>
            <person name="Haridas S."/>
            <person name="Andreopoulos B."/>
            <person name="Riley R."/>
            <person name="LaButti K."/>
            <person name="Pangilinan J."/>
            <person name="Lipzen A."/>
            <person name="Amirebrahimi M."/>
            <person name="Yan J."/>
            <person name="Adam C."/>
            <person name="Keymanesh K."/>
            <person name="Ng V."/>
            <person name="Louie K."/>
            <person name="Northen T."/>
            <person name="Drula E."/>
            <person name="Henrissat B."/>
            <person name="Hsieh H.M."/>
            <person name="Youens-Clark K."/>
            <person name="Lutzoni F."/>
            <person name="Miadlikowska J."/>
            <person name="Eastwood D.C."/>
            <person name="Hamelin R.C."/>
            <person name="Grigoriev I.V."/>
            <person name="U'Ren J.M."/>
        </authorList>
    </citation>
    <scope>NUCLEOTIDE SEQUENCE [LARGE SCALE GENOMIC DNA]</scope>
    <source>
        <strain evidence="1 2">ER1909</strain>
    </source>
</reference>
<evidence type="ECO:0000313" key="1">
    <source>
        <dbReference type="EMBL" id="KAI6083209.1"/>
    </source>
</evidence>
<keyword evidence="2" id="KW-1185">Reference proteome</keyword>
<gene>
    <name evidence="1" type="ORF">F4821DRAFT_245405</name>
</gene>
<proteinExistence type="predicted"/>
<dbReference type="Proteomes" id="UP001497680">
    <property type="component" value="Unassembled WGS sequence"/>
</dbReference>
<name>A0ACC0CS35_9PEZI</name>
<organism evidence="1 2">
    <name type="scientific">Hypoxylon rubiginosum</name>
    <dbReference type="NCBI Taxonomy" id="110542"/>
    <lineage>
        <taxon>Eukaryota</taxon>
        <taxon>Fungi</taxon>
        <taxon>Dikarya</taxon>
        <taxon>Ascomycota</taxon>
        <taxon>Pezizomycotina</taxon>
        <taxon>Sordariomycetes</taxon>
        <taxon>Xylariomycetidae</taxon>
        <taxon>Xylariales</taxon>
        <taxon>Hypoxylaceae</taxon>
        <taxon>Hypoxylon</taxon>
    </lineage>
</organism>
<accession>A0ACC0CS35</accession>